<dbReference type="STRING" id="929558.SMGD1_2276"/>
<evidence type="ECO:0000313" key="2">
    <source>
        <dbReference type="EMBL" id="EHP30799.1"/>
    </source>
</evidence>
<dbReference type="SUPFAM" id="SSF74653">
    <property type="entry name" value="TolA/TonB C-terminal domain"/>
    <property type="match status" value="1"/>
</dbReference>
<evidence type="ECO:0008006" key="4">
    <source>
        <dbReference type="Google" id="ProtNLM"/>
    </source>
</evidence>
<organism evidence="2 3">
    <name type="scientific">Sulfurimonas gotlandica (strain DSM 19862 / JCM 16533 / GD1)</name>
    <dbReference type="NCBI Taxonomy" id="929558"/>
    <lineage>
        <taxon>Bacteria</taxon>
        <taxon>Pseudomonadati</taxon>
        <taxon>Campylobacterota</taxon>
        <taxon>Epsilonproteobacteria</taxon>
        <taxon>Campylobacterales</taxon>
        <taxon>Sulfurimonadaceae</taxon>
        <taxon>Sulfurimonas</taxon>
    </lineage>
</organism>
<proteinExistence type="predicted"/>
<sequence length="238" mass="26673">MGNNNSYFYISGFISLSLFAFFASLIIYMLFTKSNVDIYALKKDNYISISLNMPEIQTSSKKSVATPIEENSVIEPSDVNIDDLFSDVWTKSIKKQNIVEKNVDNKRLLEIGKKFKTIDKNSVKPVSEKLTDNSVVEKSDDSQKISTANAVNEYLAKIQALVYQNFVPPQNSQGHSVKAIIELSAIGKVMDFRILTYSANSSLNDECDKIKDRLLGVLFPANPQNKSGNYVIMLTSKE</sequence>
<protein>
    <recommendedName>
        <fullName evidence="4">TonB C-terminal domain-containing protein</fullName>
    </recommendedName>
</protein>
<evidence type="ECO:0000256" key="1">
    <source>
        <dbReference type="SAM" id="Phobius"/>
    </source>
</evidence>
<dbReference type="eggNOG" id="COG0810">
    <property type="taxonomic scope" value="Bacteria"/>
</dbReference>
<reference evidence="2 3" key="1">
    <citation type="journal article" date="2012" name="Proc. Natl. Acad. Sci. U.S.A.">
        <title>Genome and physiology of a model Epsilonproteobacterium responsible for sulfide detoxification in marine oxygen depletion zones.</title>
        <authorList>
            <person name="Grote J."/>
            <person name="Schott T."/>
            <person name="Bruckner C.G."/>
            <person name="Glockner F.O."/>
            <person name="Jost G."/>
            <person name="Teeling H."/>
            <person name="Labrenz M."/>
            <person name="Jurgens K."/>
        </authorList>
    </citation>
    <scope>NUCLEOTIDE SEQUENCE [LARGE SCALE GENOMIC DNA]</scope>
    <source>
        <strain evidence="2 3">GD1</strain>
    </source>
</reference>
<name>B6BMT2_SULGG</name>
<accession>B6BMT2</accession>
<dbReference type="EMBL" id="AFRZ01000001">
    <property type="protein sequence ID" value="EHP30799.1"/>
    <property type="molecule type" value="Genomic_DNA"/>
</dbReference>
<dbReference type="OrthoDB" id="5333992at2"/>
<feature type="transmembrane region" description="Helical" evidence="1">
    <location>
        <begin position="6"/>
        <end position="31"/>
    </location>
</feature>
<keyword evidence="1" id="KW-0472">Membrane</keyword>
<accession>H1FYA3</accession>
<dbReference type="HOGENOM" id="CLU_1089586_0_0_7"/>
<dbReference type="RefSeq" id="WP_008339325.1">
    <property type="nucleotide sequence ID" value="NZ_AFRZ01000001.1"/>
</dbReference>
<dbReference type="Proteomes" id="UP000006431">
    <property type="component" value="Unassembled WGS sequence"/>
</dbReference>
<gene>
    <name evidence="2" type="ORF">SMGD1_2276</name>
</gene>
<dbReference type="Pfam" id="PF13103">
    <property type="entry name" value="TonB_2"/>
    <property type="match status" value="1"/>
</dbReference>
<comment type="caution">
    <text evidence="2">The sequence shown here is derived from an EMBL/GenBank/DDBJ whole genome shotgun (WGS) entry which is preliminary data.</text>
</comment>
<evidence type="ECO:0000313" key="3">
    <source>
        <dbReference type="Proteomes" id="UP000006431"/>
    </source>
</evidence>
<dbReference type="AlphaFoldDB" id="B6BMT2"/>
<keyword evidence="1" id="KW-1133">Transmembrane helix</keyword>
<keyword evidence="1" id="KW-0812">Transmembrane</keyword>
<dbReference type="PATRIC" id="fig|929558.5.peg.2267"/>
<keyword evidence="3" id="KW-1185">Reference proteome</keyword>